<name>A0AAN8FT41_TRICO</name>
<protein>
    <submittedName>
        <fullName evidence="2">Uncharacterized protein</fullName>
    </submittedName>
</protein>
<feature type="non-terminal residue" evidence="2">
    <location>
        <position position="195"/>
    </location>
</feature>
<accession>A0AAN8FT41</accession>
<organism evidence="2 3">
    <name type="scientific">Trichostrongylus colubriformis</name>
    <name type="common">Black scour worm</name>
    <dbReference type="NCBI Taxonomy" id="6319"/>
    <lineage>
        <taxon>Eukaryota</taxon>
        <taxon>Metazoa</taxon>
        <taxon>Ecdysozoa</taxon>
        <taxon>Nematoda</taxon>
        <taxon>Chromadorea</taxon>
        <taxon>Rhabditida</taxon>
        <taxon>Rhabditina</taxon>
        <taxon>Rhabditomorpha</taxon>
        <taxon>Strongyloidea</taxon>
        <taxon>Trichostrongylidae</taxon>
        <taxon>Trichostrongylus</taxon>
    </lineage>
</organism>
<gene>
    <name evidence="2" type="ORF">GCK32_017161</name>
</gene>
<feature type="compositionally biased region" description="Low complexity" evidence="1">
    <location>
        <begin position="145"/>
        <end position="161"/>
    </location>
</feature>
<evidence type="ECO:0000256" key="1">
    <source>
        <dbReference type="SAM" id="MobiDB-lite"/>
    </source>
</evidence>
<feature type="region of interest" description="Disordered" evidence="1">
    <location>
        <begin position="125"/>
        <end position="195"/>
    </location>
</feature>
<sequence>AAPEIPQNFAMRSPGPTWITPESNIQAPPKLFSGGTPLGSSQLAPGDIAYGDIPSGPYCALPVQPTVGTGAMDGAPADAVQMEPSDVAANVHTIAKESKAEDSRPPFPGVVVVKKKPASECTSDIMVPVTSINDTTGQRSSTEYTSGTPGTRGTTGTTGTTLPYSSDHKQRPSGDKETIISLMEPVNVEERQKSQ</sequence>
<dbReference type="EMBL" id="WIXE01004453">
    <property type="protein sequence ID" value="KAK5983049.1"/>
    <property type="molecule type" value="Genomic_DNA"/>
</dbReference>
<evidence type="ECO:0000313" key="3">
    <source>
        <dbReference type="Proteomes" id="UP001331761"/>
    </source>
</evidence>
<feature type="compositionally biased region" description="Polar residues" evidence="1">
    <location>
        <begin position="130"/>
        <end position="144"/>
    </location>
</feature>
<dbReference type="AlphaFoldDB" id="A0AAN8FT41"/>
<evidence type="ECO:0000313" key="2">
    <source>
        <dbReference type="EMBL" id="KAK5983049.1"/>
    </source>
</evidence>
<comment type="caution">
    <text evidence="2">The sequence shown here is derived from an EMBL/GenBank/DDBJ whole genome shotgun (WGS) entry which is preliminary data.</text>
</comment>
<feature type="compositionally biased region" description="Basic and acidic residues" evidence="1">
    <location>
        <begin position="166"/>
        <end position="178"/>
    </location>
</feature>
<feature type="non-terminal residue" evidence="2">
    <location>
        <position position="1"/>
    </location>
</feature>
<dbReference type="Proteomes" id="UP001331761">
    <property type="component" value="Unassembled WGS sequence"/>
</dbReference>
<feature type="region of interest" description="Disordered" evidence="1">
    <location>
        <begin position="1"/>
        <end position="39"/>
    </location>
</feature>
<reference evidence="2 3" key="1">
    <citation type="submission" date="2019-10" db="EMBL/GenBank/DDBJ databases">
        <title>Assembly and Annotation for the nematode Trichostrongylus colubriformis.</title>
        <authorList>
            <person name="Martin J."/>
        </authorList>
    </citation>
    <scope>NUCLEOTIDE SEQUENCE [LARGE SCALE GENOMIC DNA]</scope>
    <source>
        <strain evidence="2">G859</strain>
        <tissue evidence="2">Whole worm</tissue>
    </source>
</reference>
<keyword evidence="3" id="KW-1185">Reference proteome</keyword>
<proteinExistence type="predicted"/>